<keyword evidence="1 2" id="KW-0732">Signal</keyword>
<dbReference type="PANTHER" id="PTHR31284">
    <property type="entry name" value="ACID PHOSPHATASE-LIKE PROTEIN"/>
    <property type="match status" value="1"/>
</dbReference>
<dbReference type="PIRSF" id="PIRSF019271">
    <property type="entry name" value="Acid_Ptase_C"/>
    <property type="match status" value="1"/>
</dbReference>
<evidence type="ECO:0000256" key="2">
    <source>
        <dbReference type="SAM" id="SignalP"/>
    </source>
</evidence>
<dbReference type="SFLD" id="SFLDG01125">
    <property type="entry name" value="C1.1:_Acid_Phosphatase_Like"/>
    <property type="match status" value="1"/>
</dbReference>
<dbReference type="Proteomes" id="UP000660024">
    <property type="component" value="Unassembled WGS sequence"/>
</dbReference>
<dbReference type="SUPFAM" id="SSF56784">
    <property type="entry name" value="HAD-like"/>
    <property type="match status" value="1"/>
</dbReference>
<feature type="chain" id="PRO_5047446693" evidence="2">
    <location>
        <begin position="20"/>
        <end position="263"/>
    </location>
</feature>
<dbReference type="EMBL" id="JAEHFY010000020">
    <property type="protein sequence ID" value="MBK0384025.1"/>
    <property type="molecule type" value="Genomic_DNA"/>
</dbReference>
<dbReference type="PANTHER" id="PTHR31284:SF10">
    <property type="entry name" value="ACID PHOSPHATASE-LIKE PROTEIN"/>
    <property type="match status" value="1"/>
</dbReference>
<dbReference type="NCBIfam" id="TIGR01533">
    <property type="entry name" value="lipo_e_P4"/>
    <property type="match status" value="1"/>
</dbReference>
<feature type="signal peptide" evidence="2">
    <location>
        <begin position="1"/>
        <end position="19"/>
    </location>
</feature>
<organism evidence="3 4">
    <name type="scientific">Pedobacter segetis</name>
    <dbReference type="NCBI Taxonomy" id="2793069"/>
    <lineage>
        <taxon>Bacteria</taxon>
        <taxon>Pseudomonadati</taxon>
        <taxon>Bacteroidota</taxon>
        <taxon>Sphingobacteriia</taxon>
        <taxon>Sphingobacteriales</taxon>
        <taxon>Sphingobacteriaceae</taxon>
        <taxon>Pedobacter</taxon>
    </lineage>
</organism>
<dbReference type="InterPro" id="IPR006423">
    <property type="entry name" value="Lipo_e_P4"/>
</dbReference>
<reference evidence="3 4" key="1">
    <citation type="submission" date="2020-12" db="EMBL/GenBank/DDBJ databases">
        <title>Bacterial novel species Pedobacter sp. SD-b isolated from soil.</title>
        <authorList>
            <person name="Jung H.-Y."/>
        </authorList>
    </citation>
    <scope>NUCLEOTIDE SEQUENCE [LARGE SCALE GENOMIC DNA]</scope>
    <source>
        <strain evidence="3 4">SD-b</strain>
    </source>
</reference>
<dbReference type="Pfam" id="PF03767">
    <property type="entry name" value="Acid_phosphat_B"/>
    <property type="match status" value="1"/>
</dbReference>
<keyword evidence="3" id="KW-0449">Lipoprotein</keyword>
<proteinExistence type="predicted"/>
<gene>
    <name evidence="3" type="ORF">I5M32_13735</name>
</gene>
<dbReference type="RefSeq" id="WP_200587350.1">
    <property type="nucleotide sequence ID" value="NZ_JAEHFY010000020.1"/>
</dbReference>
<dbReference type="Gene3D" id="3.40.50.1000">
    <property type="entry name" value="HAD superfamily/HAD-like"/>
    <property type="match status" value="1"/>
</dbReference>
<evidence type="ECO:0000313" key="4">
    <source>
        <dbReference type="Proteomes" id="UP000660024"/>
    </source>
</evidence>
<dbReference type="CDD" id="cd07534">
    <property type="entry name" value="HAD_CAP"/>
    <property type="match status" value="1"/>
</dbReference>
<evidence type="ECO:0000256" key="1">
    <source>
        <dbReference type="ARBA" id="ARBA00022729"/>
    </source>
</evidence>
<dbReference type="InterPro" id="IPR023214">
    <property type="entry name" value="HAD_sf"/>
</dbReference>
<comment type="caution">
    <text evidence="3">The sequence shown here is derived from an EMBL/GenBank/DDBJ whole genome shotgun (WGS) entry which is preliminary data.</text>
</comment>
<accession>A0ABS1BMC3</accession>
<dbReference type="InterPro" id="IPR036412">
    <property type="entry name" value="HAD-like_sf"/>
</dbReference>
<protein>
    <submittedName>
        <fullName evidence="3">5'-nucleotidase, lipoprotein e(P4) family</fullName>
    </submittedName>
</protein>
<dbReference type="SFLD" id="SFLDS00003">
    <property type="entry name" value="Haloacid_Dehalogenase"/>
    <property type="match status" value="1"/>
</dbReference>
<dbReference type="InterPro" id="IPR005519">
    <property type="entry name" value="Acid_phosphat_B-like"/>
</dbReference>
<evidence type="ECO:0000313" key="3">
    <source>
        <dbReference type="EMBL" id="MBK0384025.1"/>
    </source>
</evidence>
<name>A0ABS1BMC3_9SPHI</name>
<sequence>MKKTVLSITLIILSTFAFSQTKPDISQIDDPKSLPVLFQQSAAEYRALCYQAFNLAELRISCINKRDIKRNHLAIITDLDETILDNSYSEANLIMEGKTYTSAAWKKWTNLSAATAVPGAIDFLKYVHDKGIEIYYISNRKTDELASTLKNLQKLGLPNADEAHTLLYSTESPKEVRRQLVMKDHKVVMLLGDNLNDFAEVFEKKTINQRFQSTDDFRKEWGNKFIVLPNPVYGEWENALYNYDFKLSPEEKKATRLQLLKGY</sequence>
<keyword evidence="4" id="KW-1185">Reference proteome</keyword>